<dbReference type="SUPFAM" id="SSF46785">
    <property type="entry name" value="Winged helix' DNA-binding domain"/>
    <property type="match status" value="1"/>
</dbReference>
<evidence type="ECO:0000256" key="7">
    <source>
        <dbReference type="ARBA" id="ARBA00022723"/>
    </source>
</evidence>
<comment type="similarity">
    <text evidence="2">Belongs to the Fur family.</text>
</comment>
<reference evidence="15 16" key="1">
    <citation type="journal article" date="2015" name="Microbiome">
        <title>Genomic resolution of linkages in carbon, nitrogen, and sulfur cycling among widespread estuary sediment bacteria.</title>
        <authorList>
            <person name="Baker B.J."/>
            <person name="Lazar C.S."/>
            <person name="Teske A.P."/>
            <person name="Dick G.J."/>
        </authorList>
    </citation>
    <scope>NUCLEOTIDE SEQUENCE [LARGE SCALE GENOMIC DNA]</scope>
    <source>
        <strain evidence="15">DG_78</strain>
    </source>
</reference>
<keyword evidence="9 14" id="KW-0408">Iron</keyword>
<protein>
    <recommendedName>
        <fullName evidence="4">Ferric uptake regulation protein</fullName>
    </recommendedName>
</protein>
<feature type="binding site" evidence="14">
    <location>
        <position position="135"/>
    </location>
    <ligand>
        <name>Fe cation</name>
        <dbReference type="ChEBI" id="CHEBI:24875"/>
    </ligand>
</feature>
<keyword evidence="7 13" id="KW-0479">Metal-binding</keyword>
<feature type="binding site" evidence="13">
    <location>
        <position position="146"/>
    </location>
    <ligand>
        <name>Zn(2+)</name>
        <dbReference type="ChEBI" id="CHEBI:29105"/>
    </ligand>
</feature>
<evidence type="ECO:0000256" key="12">
    <source>
        <dbReference type="ARBA" id="ARBA00023163"/>
    </source>
</evidence>
<dbReference type="PATRIC" id="fig|1703772.3.peg.283"/>
<proteinExistence type="inferred from homology"/>
<evidence type="ECO:0000256" key="4">
    <source>
        <dbReference type="ARBA" id="ARBA00020910"/>
    </source>
</evidence>
<dbReference type="EMBL" id="LJNI01000007">
    <property type="protein sequence ID" value="KPJ74326.1"/>
    <property type="molecule type" value="Genomic_DNA"/>
</dbReference>
<keyword evidence="10" id="KW-0805">Transcription regulation</keyword>
<dbReference type="GO" id="GO:0005829">
    <property type="term" value="C:cytosol"/>
    <property type="evidence" value="ECO:0007669"/>
    <property type="project" value="TreeGrafter"/>
</dbReference>
<feature type="binding site" evidence="14">
    <location>
        <position position="97"/>
    </location>
    <ligand>
        <name>Fe cation</name>
        <dbReference type="ChEBI" id="CHEBI:24875"/>
    </ligand>
</feature>
<accession>A0A0S7YI75</accession>
<dbReference type="AlphaFoldDB" id="A0A0S7YI75"/>
<dbReference type="InterPro" id="IPR002481">
    <property type="entry name" value="FUR"/>
</dbReference>
<evidence type="ECO:0000256" key="9">
    <source>
        <dbReference type="ARBA" id="ARBA00023004"/>
    </source>
</evidence>
<dbReference type="GO" id="GO:0008270">
    <property type="term" value="F:zinc ion binding"/>
    <property type="evidence" value="ECO:0007669"/>
    <property type="project" value="TreeGrafter"/>
</dbReference>
<keyword evidence="6" id="KW-0678">Repressor</keyword>
<dbReference type="Gene3D" id="1.10.10.10">
    <property type="entry name" value="Winged helix-like DNA-binding domain superfamily/Winged helix DNA-binding domain"/>
    <property type="match status" value="1"/>
</dbReference>
<evidence type="ECO:0000256" key="8">
    <source>
        <dbReference type="ARBA" id="ARBA00022833"/>
    </source>
</evidence>
<comment type="subunit">
    <text evidence="3">Homodimer.</text>
</comment>
<comment type="caution">
    <text evidence="15">The sequence shown here is derived from an EMBL/GenBank/DDBJ whole genome shotgun (WGS) entry which is preliminary data.</text>
</comment>
<name>A0A0S7YI75_UNCT6</name>
<dbReference type="Proteomes" id="UP000051012">
    <property type="component" value="Unassembled WGS sequence"/>
</dbReference>
<keyword evidence="5" id="KW-0963">Cytoplasm</keyword>
<sequence>MKVKVKNKSRLDDFNKYKSHKGLKTSQKRLSIIEYFLKEDRHFSVEELYYEVKKVYPKVSYSTVYRTLKLLADSGLARICSFGDGTTRFEPAHKAEHHDHLVCQRCGTIIEFKSTEIELLQKKIAQKHNFLVVLHKLELYGLCANCKKKARRH</sequence>
<keyword evidence="12" id="KW-0804">Transcription</keyword>
<evidence type="ECO:0000256" key="2">
    <source>
        <dbReference type="ARBA" id="ARBA00007957"/>
    </source>
</evidence>
<dbReference type="FunFam" id="3.30.1490.190:FF:000001">
    <property type="entry name" value="Ferric uptake regulation protein"/>
    <property type="match status" value="1"/>
</dbReference>
<evidence type="ECO:0000256" key="14">
    <source>
        <dbReference type="PIRSR" id="PIRSR602481-2"/>
    </source>
</evidence>
<dbReference type="Gene3D" id="3.30.1490.190">
    <property type="match status" value="1"/>
</dbReference>
<comment type="cofactor">
    <cofactor evidence="13">
        <name>Zn(2+)</name>
        <dbReference type="ChEBI" id="CHEBI:29105"/>
    </cofactor>
    <text evidence="13">Binds 1 zinc ion per subunit.</text>
</comment>
<dbReference type="GO" id="GO:0000976">
    <property type="term" value="F:transcription cis-regulatory region binding"/>
    <property type="evidence" value="ECO:0007669"/>
    <property type="project" value="TreeGrafter"/>
</dbReference>
<dbReference type="PANTHER" id="PTHR33202">
    <property type="entry name" value="ZINC UPTAKE REGULATION PROTEIN"/>
    <property type="match status" value="1"/>
</dbReference>
<evidence type="ECO:0000256" key="10">
    <source>
        <dbReference type="ARBA" id="ARBA00023015"/>
    </source>
</evidence>
<evidence type="ECO:0000313" key="15">
    <source>
        <dbReference type="EMBL" id="KPJ74326.1"/>
    </source>
</evidence>
<dbReference type="InterPro" id="IPR036390">
    <property type="entry name" value="WH_DNA-bd_sf"/>
</dbReference>
<feature type="binding site" evidence="14">
    <location>
        <position position="118"/>
    </location>
    <ligand>
        <name>Fe cation</name>
        <dbReference type="ChEBI" id="CHEBI:24875"/>
    </ligand>
</feature>
<keyword evidence="8 13" id="KW-0862">Zinc</keyword>
<feature type="binding site" evidence="14">
    <location>
        <position position="99"/>
    </location>
    <ligand>
        <name>Fe cation</name>
        <dbReference type="ChEBI" id="CHEBI:24875"/>
    </ligand>
</feature>
<dbReference type="GO" id="GO:1900705">
    <property type="term" value="P:negative regulation of siderophore biosynthetic process"/>
    <property type="evidence" value="ECO:0007669"/>
    <property type="project" value="TreeGrafter"/>
</dbReference>
<comment type="subcellular location">
    <subcellularLocation>
        <location evidence="1">Cytoplasm</location>
    </subcellularLocation>
</comment>
<evidence type="ECO:0000256" key="11">
    <source>
        <dbReference type="ARBA" id="ARBA00023125"/>
    </source>
</evidence>
<organism evidence="15 16">
    <name type="scientific">candidate division TA06 bacterium DG_78</name>
    <dbReference type="NCBI Taxonomy" id="1703772"/>
    <lineage>
        <taxon>Bacteria</taxon>
        <taxon>Bacteria division TA06</taxon>
    </lineage>
</organism>
<comment type="cofactor">
    <cofactor evidence="14">
        <name>Mn(2+)</name>
        <dbReference type="ChEBI" id="CHEBI:29035"/>
    </cofactor>
    <cofactor evidence="14">
        <name>Fe(2+)</name>
        <dbReference type="ChEBI" id="CHEBI:29033"/>
    </cofactor>
    <text evidence="14">Binds 1 Mn(2+) or Fe(2+) ion per subunit.</text>
</comment>
<dbReference type="InterPro" id="IPR036388">
    <property type="entry name" value="WH-like_DNA-bd_sf"/>
</dbReference>
<dbReference type="CDD" id="cd07153">
    <property type="entry name" value="Fur_like"/>
    <property type="match status" value="1"/>
</dbReference>
<feature type="binding site" evidence="13">
    <location>
        <position position="106"/>
    </location>
    <ligand>
        <name>Zn(2+)</name>
        <dbReference type="ChEBI" id="CHEBI:29105"/>
    </ligand>
</feature>
<dbReference type="GO" id="GO:0045892">
    <property type="term" value="P:negative regulation of DNA-templated transcription"/>
    <property type="evidence" value="ECO:0007669"/>
    <property type="project" value="TreeGrafter"/>
</dbReference>
<evidence type="ECO:0000256" key="3">
    <source>
        <dbReference type="ARBA" id="ARBA00011738"/>
    </source>
</evidence>
<evidence type="ECO:0000256" key="5">
    <source>
        <dbReference type="ARBA" id="ARBA00022490"/>
    </source>
</evidence>
<dbReference type="GO" id="GO:0003700">
    <property type="term" value="F:DNA-binding transcription factor activity"/>
    <property type="evidence" value="ECO:0007669"/>
    <property type="project" value="InterPro"/>
</dbReference>
<feature type="binding site" evidence="13">
    <location>
        <position position="103"/>
    </location>
    <ligand>
        <name>Zn(2+)</name>
        <dbReference type="ChEBI" id="CHEBI:29105"/>
    </ligand>
</feature>
<evidence type="ECO:0000256" key="6">
    <source>
        <dbReference type="ARBA" id="ARBA00022491"/>
    </source>
</evidence>
<dbReference type="Pfam" id="PF01475">
    <property type="entry name" value="FUR"/>
    <property type="match status" value="1"/>
</dbReference>
<evidence type="ECO:0000313" key="16">
    <source>
        <dbReference type="Proteomes" id="UP000051012"/>
    </source>
</evidence>
<dbReference type="PANTHER" id="PTHR33202:SF2">
    <property type="entry name" value="FERRIC UPTAKE REGULATION PROTEIN"/>
    <property type="match status" value="1"/>
</dbReference>
<gene>
    <name evidence="15" type="ORF">AMJ52_00920</name>
</gene>
<feature type="binding site" evidence="13">
    <location>
        <position position="143"/>
    </location>
    <ligand>
        <name>Zn(2+)</name>
        <dbReference type="ChEBI" id="CHEBI:29105"/>
    </ligand>
</feature>
<dbReference type="InterPro" id="IPR043135">
    <property type="entry name" value="Fur_C"/>
</dbReference>
<evidence type="ECO:0000256" key="1">
    <source>
        <dbReference type="ARBA" id="ARBA00004496"/>
    </source>
</evidence>
<keyword evidence="11" id="KW-0238">DNA-binding</keyword>
<evidence type="ECO:0000256" key="13">
    <source>
        <dbReference type="PIRSR" id="PIRSR602481-1"/>
    </source>
</evidence>